<dbReference type="AlphaFoldDB" id="A0A0C9SU50"/>
<evidence type="ECO:0000313" key="3">
    <source>
        <dbReference type="Proteomes" id="UP000053647"/>
    </source>
</evidence>
<dbReference type="EMBL" id="KN820631">
    <property type="protein sequence ID" value="KIJ05915.1"/>
    <property type="molecule type" value="Genomic_DNA"/>
</dbReference>
<dbReference type="HOGENOM" id="CLU_1506945_0_0_1"/>
<gene>
    <name evidence="2" type="ORF">PAXINDRAFT_103586</name>
</gene>
<feature type="non-terminal residue" evidence="2">
    <location>
        <position position="1"/>
    </location>
</feature>
<feature type="region of interest" description="Disordered" evidence="1">
    <location>
        <begin position="1"/>
        <end position="182"/>
    </location>
</feature>
<proteinExistence type="predicted"/>
<keyword evidence="3" id="KW-1185">Reference proteome</keyword>
<reference evidence="3" key="2">
    <citation type="submission" date="2015-01" db="EMBL/GenBank/DDBJ databases">
        <title>Evolutionary Origins and Diversification of the Mycorrhizal Mutualists.</title>
        <authorList>
            <consortium name="DOE Joint Genome Institute"/>
            <consortium name="Mycorrhizal Genomics Consortium"/>
            <person name="Kohler A."/>
            <person name="Kuo A."/>
            <person name="Nagy L.G."/>
            <person name="Floudas D."/>
            <person name="Copeland A."/>
            <person name="Barry K.W."/>
            <person name="Cichocki N."/>
            <person name="Veneault-Fourrey C."/>
            <person name="LaButti K."/>
            <person name="Lindquist E.A."/>
            <person name="Lipzen A."/>
            <person name="Lundell T."/>
            <person name="Morin E."/>
            <person name="Murat C."/>
            <person name="Riley R."/>
            <person name="Ohm R."/>
            <person name="Sun H."/>
            <person name="Tunlid A."/>
            <person name="Henrissat B."/>
            <person name="Grigoriev I.V."/>
            <person name="Hibbett D.S."/>
            <person name="Martin F."/>
        </authorList>
    </citation>
    <scope>NUCLEOTIDE SEQUENCE [LARGE SCALE GENOMIC DNA]</scope>
    <source>
        <strain evidence="3">ATCC 200175</strain>
    </source>
</reference>
<feature type="compositionally biased region" description="Polar residues" evidence="1">
    <location>
        <begin position="1"/>
        <end position="17"/>
    </location>
</feature>
<evidence type="ECO:0000313" key="2">
    <source>
        <dbReference type="EMBL" id="KIJ05915.1"/>
    </source>
</evidence>
<feature type="compositionally biased region" description="Basic and acidic residues" evidence="1">
    <location>
        <begin position="22"/>
        <end position="53"/>
    </location>
</feature>
<protein>
    <submittedName>
        <fullName evidence="2">Uncharacterized protein</fullName>
    </submittedName>
</protein>
<dbReference type="Proteomes" id="UP000053647">
    <property type="component" value="Unassembled WGS sequence"/>
</dbReference>
<organism evidence="2 3">
    <name type="scientific">Paxillus involutus ATCC 200175</name>
    <dbReference type="NCBI Taxonomy" id="664439"/>
    <lineage>
        <taxon>Eukaryota</taxon>
        <taxon>Fungi</taxon>
        <taxon>Dikarya</taxon>
        <taxon>Basidiomycota</taxon>
        <taxon>Agaricomycotina</taxon>
        <taxon>Agaricomycetes</taxon>
        <taxon>Agaricomycetidae</taxon>
        <taxon>Boletales</taxon>
        <taxon>Paxilineae</taxon>
        <taxon>Paxillaceae</taxon>
        <taxon>Paxillus</taxon>
    </lineage>
</organism>
<evidence type="ECO:0000256" key="1">
    <source>
        <dbReference type="SAM" id="MobiDB-lite"/>
    </source>
</evidence>
<accession>A0A0C9SU50</accession>
<sequence length="182" mass="19542">MPSSTRTATPGPSNLTQGPKRPISDAESAPKDPKKPRIDSLPDAHSKRDSSRDTKRRRRRKKKAPIVSAGGVRKESTPSRTEERPLSQRAPLSARSEIIRFSSPAPEADPSTSAMSSAEVPMQGPSSTLLVKNGESPSRSSNDNPNVEHGGETMLSSPMSKKTVVPLDEPVPKPPCNSLEDT</sequence>
<name>A0A0C9SU50_PAXIN</name>
<feature type="compositionally biased region" description="Polar residues" evidence="1">
    <location>
        <begin position="124"/>
        <end position="145"/>
    </location>
</feature>
<feature type="compositionally biased region" description="Basic and acidic residues" evidence="1">
    <location>
        <begin position="72"/>
        <end position="86"/>
    </location>
</feature>
<feature type="compositionally biased region" description="Basic residues" evidence="1">
    <location>
        <begin position="54"/>
        <end position="64"/>
    </location>
</feature>
<feature type="non-terminal residue" evidence="2">
    <location>
        <position position="182"/>
    </location>
</feature>
<reference evidence="2 3" key="1">
    <citation type="submission" date="2014-06" db="EMBL/GenBank/DDBJ databases">
        <authorList>
            <consortium name="DOE Joint Genome Institute"/>
            <person name="Kuo A."/>
            <person name="Kohler A."/>
            <person name="Nagy L.G."/>
            <person name="Floudas D."/>
            <person name="Copeland A."/>
            <person name="Barry K.W."/>
            <person name="Cichocki N."/>
            <person name="Veneault-Fourrey C."/>
            <person name="LaButti K."/>
            <person name="Lindquist E.A."/>
            <person name="Lipzen A."/>
            <person name="Lundell T."/>
            <person name="Morin E."/>
            <person name="Murat C."/>
            <person name="Sun H."/>
            <person name="Tunlid A."/>
            <person name="Henrissat B."/>
            <person name="Grigoriev I.V."/>
            <person name="Hibbett D.S."/>
            <person name="Martin F."/>
            <person name="Nordberg H.P."/>
            <person name="Cantor M.N."/>
            <person name="Hua S.X."/>
        </authorList>
    </citation>
    <scope>NUCLEOTIDE SEQUENCE [LARGE SCALE GENOMIC DNA]</scope>
    <source>
        <strain evidence="2 3">ATCC 200175</strain>
    </source>
</reference>